<dbReference type="PROSITE" id="PS50082">
    <property type="entry name" value="WD_REPEATS_2"/>
    <property type="match status" value="2"/>
</dbReference>
<accession>A0A8B7N8U5</accession>
<evidence type="ECO:0000313" key="4">
    <source>
        <dbReference type="Proteomes" id="UP000694843"/>
    </source>
</evidence>
<evidence type="ECO:0000256" key="2">
    <source>
        <dbReference type="ARBA" id="ARBA00022737"/>
    </source>
</evidence>
<evidence type="ECO:0000256" key="3">
    <source>
        <dbReference type="PROSITE-ProRule" id="PRU00221"/>
    </source>
</evidence>
<gene>
    <name evidence="5" type="primary">LOC108667178</name>
</gene>
<dbReference type="GO" id="GO:0006364">
    <property type="term" value="P:rRNA processing"/>
    <property type="evidence" value="ECO:0007669"/>
    <property type="project" value="TreeGrafter"/>
</dbReference>
<dbReference type="PANTHER" id="PTHR18763:SF0">
    <property type="entry name" value="WD REPEAT-CONTAINING PROTEIN 18"/>
    <property type="match status" value="1"/>
</dbReference>
<organism evidence="4 5">
    <name type="scientific">Hyalella azteca</name>
    <name type="common">Amphipod</name>
    <dbReference type="NCBI Taxonomy" id="294128"/>
    <lineage>
        <taxon>Eukaryota</taxon>
        <taxon>Metazoa</taxon>
        <taxon>Ecdysozoa</taxon>
        <taxon>Arthropoda</taxon>
        <taxon>Crustacea</taxon>
        <taxon>Multicrustacea</taxon>
        <taxon>Malacostraca</taxon>
        <taxon>Eumalacostraca</taxon>
        <taxon>Peracarida</taxon>
        <taxon>Amphipoda</taxon>
        <taxon>Senticaudata</taxon>
        <taxon>Talitrida</taxon>
        <taxon>Talitroidea</taxon>
        <taxon>Hyalellidae</taxon>
        <taxon>Hyalella</taxon>
    </lineage>
</organism>
<dbReference type="PROSITE" id="PS50294">
    <property type="entry name" value="WD_REPEATS_REGION"/>
    <property type="match status" value="2"/>
</dbReference>
<dbReference type="GO" id="GO:0006261">
    <property type="term" value="P:DNA-templated DNA replication"/>
    <property type="evidence" value="ECO:0007669"/>
    <property type="project" value="TreeGrafter"/>
</dbReference>
<evidence type="ECO:0000313" key="5">
    <source>
        <dbReference type="RefSeq" id="XP_018009658.1"/>
    </source>
</evidence>
<dbReference type="AlphaFoldDB" id="A0A8B7N8U5"/>
<dbReference type="Gene3D" id="2.130.10.10">
    <property type="entry name" value="YVTN repeat-like/Quinoprotein amine dehydrogenase"/>
    <property type="match status" value="2"/>
</dbReference>
<dbReference type="InterPro" id="IPR015943">
    <property type="entry name" value="WD40/YVTN_repeat-like_dom_sf"/>
</dbReference>
<feature type="repeat" description="WD" evidence="3">
    <location>
        <begin position="269"/>
        <end position="303"/>
    </location>
</feature>
<dbReference type="InterPro" id="IPR045227">
    <property type="entry name" value="WDR18/Ipi3/RID3"/>
</dbReference>
<reference evidence="5" key="1">
    <citation type="submission" date="2025-08" db="UniProtKB">
        <authorList>
            <consortium name="RefSeq"/>
        </authorList>
    </citation>
    <scope>IDENTIFICATION</scope>
    <source>
        <tissue evidence="5">Whole organism</tissue>
    </source>
</reference>
<name>A0A8B7N8U5_HYAAZ</name>
<dbReference type="PANTHER" id="PTHR18763">
    <property type="entry name" value="WD-REPEAT PROTEIN 18"/>
    <property type="match status" value="1"/>
</dbReference>
<dbReference type="GeneID" id="108667178"/>
<dbReference type="InterPro" id="IPR011047">
    <property type="entry name" value="Quinoprotein_ADH-like_sf"/>
</dbReference>
<proteinExistence type="predicted"/>
<dbReference type="GO" id="GO:0005656">
    <property type="term" value="C:nuclear pre-replicative complex"/>
    <property type="evidence" value="ECO:0007669"/>
    <property type="project" value="TreeGrafter"/>
</dbReference>
<keyword evidence="2" id="KW-0677">Repeat</keyword>
<dbReference type="SMART" id="SM00320">
    <property type="entry name" value="WD40"/>
    <property type="match status" value="4"/>
</dbReference>
<dbReference type="Pfam" id="PF00400">
    <property type="entry name" value="WD40"/>
    <property type="match status" value="3"/>
</dbReference>
<feature type="repeat" description="WD" evidence="3">
    <location>
        <begin position="122"/>
        <end position="157"/>
    </location>
</feature>
<dbReference type="InterPro" id="IPR001680">
    <property type="entry name" value="WD40_rpt"/>
</dbReference>
<dbReference type="OrthoDB" id="756370at2759"/>
<dbReference type="GO" id="GO:0120330">
    <property type="term" value="C:rixosome complex"/>
    <property type="evidence" value="ECO:0007669"/>
    <property type="project" value="TreeGrafter"/>
</dbReference>
<sequence length="424" mass="46564">MYMMEDLINAVIVTAPNLAPSSAYVYDVLTGTTLHSYKGQQTVPGTLCTSGPEEFVFAACKERSSVLTWQLNRHELLDIRLFLPGRVTAMDVSPTPPTMLVAAIGEVMHVFNLESGSRVLLIKRHFQPVTSIAFFPCGAYFASAGADGFMYVWSVASIVATSAQGDTRQNVQPHKQLGQHSDKVTCMHVSGGTEGRLISGSADHTCRVYDLYTLCLLYTIVLSCEVTAVHMTLMATRIIVGTQAGQLVLLDISPYQTASTIRLRDELCNTCHEGPVSAVQFLLSGTTVVSAGEDGEVKVWAVEERTDGVAASFEQRSAGAEEEGSTRLRLTLQRTLHRNKGPVSNMRVLLIDRKQLSGDYEDRPGVQELASFQPLAWMDTAVTVPPPPPAMRTTDNSVAAHLMRQFTLEHCHDEWRSIEFLLNR</sequence>
<dbReference type="RefSeq" id="XP_018009658.1">
    <property type="nucleotide sequence ID" value="XM_018154169.2"/>
</dbReference>
<protein>
    <submittedName>
        <fullName evidence="5">WD repeat-containing protein 18 isoform X2</fullName>
    </submittedName>
</protein>
<dbReference type="SUPFAM" id="SSF50998">
    <property type="entry name" value="Quinoprotein alcohol dehydrogenase-like"/>
    <property type="match status" value="1"/>
</dbReference>
<evidence type="ECO:0000256" key="1">
    <source>
        <dbReference type="ARBA" id="ARBA00022574"/>
    </source>
</evidence>
<keyword evidence="4" id="KW-1185">Reference proteome</keyword>
<keyword evidence="1 3" id="KW-0853">WD repeat</keyword>
<dbReference type="Proteomes" id="UP000694843">
    <property type="component" value="Unplaced"/>
</dbReference>